<protein>
    <submittedName>
        <fullName evidence="2">Uncharacterized protein</fullName>
    </submittedName>
</protein>
<dbReference type="AlphaFoldDB" id="A0AAF0F2K6"/>
<reference evidence="2" key="1">
    <citation type="submission" date="2023-03" db="EMBL/GenBank/DDBJ databases">
        <title>Mating type loci evolution in Malassezia.</title>
        <authorList>
            <person name="Coelho M.A."/>
        </authorList>
    </citation>
    <scope>NUCLEOTIDE SEQUENCE</scope>
    <source>
        <strain evidence="2">CBS 9431</strain>
    </source>
</reference>
<organism evidence="2 3">
    <name type="scientific">Malassezia japonica</name>
    <dbReference type="NCBI Taxonomy" id="223818"/>
    <lineage>
        <taxon>Eukaryota</taxon>
        <taxon>Fungi</taxon>
        <taxon>Dikarya</taxon>
        <taxon>Basidiomycota</taxon>
        <taxon>Ustilaginomycotina</taxon>
        <taxon>Malasseziomycetes</taxon>
        <taxon>Malasseziales</taxon>
        <taxon>Malasseziaceae</taxon>
        <taxon>Malassezia</taxon>
    </lineage>
</organism>
<dbReference type="Proteomes" id="UP001217754">
    <property type="component" value="Chromosome 2"/>
</dbReference>
<name>A0AAF0F2K6_9BASI</name>
<evidence type="ECO:0000313" key="2">
    <source>
        <dbReference type="EMBL" id="WFD38899.1"/>
    </source>
</evidence>
<gene>
    <name evidence="2" type="ORF">MJAP1_001865</name>
</gene>
<dbReference type="RefSeq" id="XP_060121796.1">
    <property type="nucleotide sequence ID" value="XM_060265813.1"/>
</dbReference>
<evidence type="ECO:0000256" key="1">
    <source>
        <dbReference type="SAM" id="SignalP"/>
    </source>
</evidence>
<proteinExistence type="predicted"/>
<accession>A0AAF0F2K6</accession>
<sequence length="200" mass="21982">MKFVFVALLAFCGISMAHQLGCSPEGKPGHLFGADVDGKDMEVYQFSDERKVNGHQGLVRAKNTSQTFQFYRCAAPFGKYKSGGQIRSVQNKTLCVTPGAVNIYHTNFTSTQYPEDADPRISLQPCATSHSLELRKQWFSNSATPKKCIEQMTLQGWKTDAPSDTIVMSENGVVLGTHVMNSTIQELFLGPSDGFNNTCA</sequence>
<evidence type="ECO:0000313" key="3">
    <source>
        <dbReference type="Proteomes" id="UP001217754"/>
    </source>
</evidence>
<feature type="signal peptide" evidence="1">
    <location>
        <begin position="1"/>
        <end position="17"/>
    </location>
</feature>
<keyword evidence="1" id="KW-0732">Signal</keyword>
<dbReference type="GeneID" id="85225514"/>
<feature type="chain" id="PRO_5041918677" evidence="1">
    <location>
        <begin position="18"/>
        <end position="200"/>
    </location>
</feature>
<dbReference type="EMBL" id="CP119959">
    <property type="protein sequence ID" value="WFD38899.1"/>
    <property type="molecule type" value="Genomic_DNA"/>
</dbReference>
<keyword evidence="3" id="KW-1185">Reference proteome</keyword>